<evidence type="ECO:0000313" key="2">
    <source>
        <dbReference type="Proteomes" id="UP001219934"/>
    </source>
</evidence>
<evidence type="ECO:0000313" key="1">
    <source>
        <dbReference type="EMBL" id="KAJ4942213.1"/>
    </source>
</evidence>
<dbReference type="AlphaFoldDB" id="A0AAD6BFY6"/>
<dbReference type="InterPro" id="IPR001858">
    <property type="entry name" value="Phosphatidylethanolamine-bd_CS"/>
</dbReference>
<dbReference type="PROSITE" id="PS01220">
    <property type="entry name" value="PBP"/>
    <property type="match status" value="1"/>
</dbReference>
<accession>A0AAD6BFY6</accession>
<reference evidence="1" key="1">
    <citation type="submission" date="2022-11" db="EMBL/GenBank/DDBJ databases">
        <title>Chromosome-level genome of Pogonophryne albipinna.</title>
        <authorList>
            <person name="Jo E."/>
        </authorList>
    </citation>
    <scope>NUCLEOTIDE SEQUENCE</scope>
    <source>
        <strain evidence="1">SGF0006</strain>
        <tissue evidence="1">Muscle</tissue>
    </source>
</reference>
<dbReference type="InterPro" id="IPR008914">
    <property type="entry name" value="PEBP"/>
</dbReference>
<dbReference type="Gene3D" id="3.90.280.10">
    <property type="entry name" value="PEBP-like"/>
    <property type="match status" value="1"/>
</dbReference>
<keyword evidence="2" id="KW-1185">Reference proteome</keyword>
<dbReference type="Pfam" id="PF01161">
    <property type="entry name" value="PBP"/>
    <property type="match status" value="1"/>
</dbReference>
<organism evidence="1 2">
    <name type="scientific">Pogonophryne albipinna</name>
    <dbReference type="NCBI Taxonomy" id="1090488"/>
    <lineage>
        <taxon>Eukaryota</taxon>
        <taxon>Metazoa</taxon>
        <taxon>Chordata</taxon>
        <taxon>Craniata</taxon>
        <taxon>Vertebrata</taxon>
        <taxon>Euteleostomi</taxon>
        <taxon>Actinopterygii</taxon>
        <taxon>Neopterygii</taxon>
        <taxon>Teleostei</taxon>
        <taxon>Neoteleostei</taxon>
        <taxon>Acanthomorphata</taxon>
        <taxon>Eupercaria</taxon>
        <taxon>Perciformes</taxon>
        <taxon>Notothenioidei</taxon>
        <taxon>Pogonophryne</taxon>
    </lineage>
</organism>
<dbReference type="Proteomes" id="UP001219934">
    <property type="component" value="Unassembled WGS sequence"/>
</dbReference>
<dbReference type="InterPro" id="IPR036610">
    <property type="entry name" value="PEBP-like_sf"/>
</dbReference>
<name>A0AAD6BFY6_9TELE</name>
<dbReference type="EMBL" id="JAPTMU010000006">
    <property type="protein sequence ID" value="KAJ4942213.1"/>
    <property type="molecule type" value="Genomic_DNA"/>
</dbReference>
<proteinExistence type="predicted"/>
<protein>
    <submittedName>
        <fullName evidence="1">Uncharacterized protein</fullName>
    </submittedName>
</protein>
<dbReference type="SUPFAM" id="SSF49777">
    <property type="entry name" value="PEBP-like"/>
    <property type="match status" value="1"/>
</dbReference>
<comment type="caution">
    <text evidence="1">The sequence shown here is derived from an EMBL/GenBank/DDBJ whole genome shotgun (WGS) entry which is preliminary data.</text>
</comment>
<gene>
    <name evidence="1" type="ORF">JOQ06_012079</name>
</gene>
<sequence length="139" mass="15706">MRCVAPGRALAERGSIAQADLRKQRLDISLILIPSRVHSKKKSYFLVMVDPDAPSRTKPTSALWRHWLLVDVKRQFPSAARAWDDVSMQACETEIEESSMRGAHSSSHRAAVPQLPLQWRDLGRVSSLHLFPQAEQLPQ</sequence>